<evidence type="ECO:0000256" key="1">
    <source>
        <dbReference type="ARBA" id="ARBA00023015"/>
    </source>
</evidence>
<organism evidence="4 5">
    <name type="scientific">Prauserella marina</name>
    <dbReference type="NCBI Taxonomy" id="530584"/>
    <lineage>
        <taxon>Bacteria</taxon>
        <taxon>Bacillati</taxon>
        <taxon>Actinomycetota</taxon>
        <taxon>Actinomycetes</taxon>
        <taxon>Pseudonocardiales</taxon>
        <taxon>Pseudonocardiaceae</taxon>
        <taxon>Prauserella</taxon>
    </lineage>
</organism>
<dbReference type="RefSeq" id="WP_091808303.1">
    <property type="nucleotide sequence ID" value="NZ_CP016353.1"/>
</dbReference>
<dbReference type="PROSITE" id="PS50977">
    <property type="entry name" value="HTH_TETR_2"/>
    <property type="match status" value="1"/>
</dbReference>
<keyword evidence="1" id="KW-0805">Transcription regulation</keyword>
<dbReference type="KEGG" id="pmad:BAY61_19195"/>
<name>A0A222VSA3_9PSEU</name>
<dbReference type="InterPro" id="IPR001647">
    <property type="entry name" value="HTH_TetR"/>
</dbReference>
<dbReference type="PANTHER" id="PTHR30055">
    <property type="entry name" value="HTH-TYPE TRANSCRIPTIONAL REGULATOR RUTR"/>
    <property type="match status" value="1"/>
</dbReference>
<keyword evidence="3" id="KW-0804">Transcription</keyword>
<keyword evidence="2 4" id="KW-0238">DNA-binding</keyword>
<dbReference type="InterPro" id="IPR041642">
    <property type="entry name" value="KstR_C"/>
</dbReference>
<dbReference type="InterPro" id="IPR009057">
    <property type="entry name" value="Homeodomain-like_sf"/>
</dbReference>
<dbReference type="PRINTS" id="PR00455">
    <property type="entry name" value="HTHTETR"/>
</dbReference>
<accession>A0A222VSA3</accession>
<evidence type="ECO:0000256" key="3">
    <source>
        <dbReference type="ARBA" id="ARBA00023163"/>
    </source>
</evidence>
<dbReference type="STRING" id="530584.SAMN05421630_109211"/>
<reference evidence="4 5" key="1">
    <citation type="submission" date="2016-10" db="EMBL/GenBank/DDBJ databases">
        <authorList>
            <person name="de Groot N.N."/>
        </authorList>
    </citation>
    <scope>NUCLEOTIDE SEQUENCE [LARGE SCALE GENOMIC DNA]</scope>
    <source>
        <strain evidence="4 5">CGMCC 4.5506</strain>
    </source>
</reference>
<evidence type="ECO:0000256" key="2">
    <source>
        <dbReference type="ARBA" id="ARBA00023125"/>
    </source>
</evidence>
<dbReference type="AlphaFoldDB" id="A0A222VSA3"/>
<dbReference type="SUPFAM" id="SSF46689">
    <property type="entry name" value="Homeodomain-like"/>
    <property type="match status" value="1"/>
</dbReference>
<dbReference type="EMBL" id="FMZE01000009">
    <property type="protein sequence ID" value="SDD52033.1"/>
    <property type="molecule type" value="Genomic_DNA"/>
</dbReference>
<sequence length="217" mass="23732">MPRIGEVRAPAEPHSPTQQARVRRILRAAARLGGEYELDHVQMQEVAKQASVAIATLYRYFPSKTELFTAVMGDQLDRLAEDTLGSFAHSKVSGVSTVDCSGVRGSREAVAALLVEAGRRLLARPLLARAMIQSNNAAHAGTSAEADRNDDKLGRIVLLALGIGDPVGEDVRIARLLVHCWHGSLMRCLNGRMEPAEMAADVRVACRMLLREREPFR</sequence>
<dbReference type="Proteomes" id="UP000199494">
    <property type="component" value="Unassembled WGS sequence"/>
</dbReference>
<dbReference type="GO" id="GO:0003700">
    <property type="term" value="F:DNA-binding transcription factor activity"/>
    <property type="evidence" value="ECO:0007669"/>
    <property type="project" value="TreeGrafter"/>
</dbReference>
<gene>
    <name evidence="4" type="ORF">SAMN05421630_109211</name>
</gene>
<dbReference type="GO" id="GO:0000976">
    <property type="term" value="F:transcription cis-regulatory region binding"/>
    <property type="evidence" value="ECO:0007669"/>
    <property type="project" value="TreeGrafter"/>
</dbReference>
<protein>
    <submittedName>
        <fullName evidence="4">DNA-binding transcriptional regulator, AcrR family</fullName>
    </submittedName>
</protein>
<dbReference type="Pfam" id="PF17925">
    <property type="entry name" value="TetR_C_20"/>
    <property type="match status" value="1"/>
</dbReference>
<evidence type="ECO:0000313" key="5">
    <source>
        <dbReference type="Proteomes" id="UP000199494"/>
    </source>
</evidence>
<dbReference type="Gene3D" id="1.10.357.10">
    <property type="entry name" value="Tetracycline Repressor, domain 2"/>
    <property type="match status" value="1"/>
</dbReference>
<dbReference type="PANTHER" id="PTHR30055:SF234">
    <property type="entry name" value="HTH-TYPE TRANSCRIPTIONAL REGULATOR BETI"/>
    <property type="match status" value="1"/>
</dbReference>
<evidence type="ECO:0000313" key="4">
    <source>
        <dbReference type="EMBL" id="SDD52033.1"/>
    </source>
</evidence>
<proteinExistence type="predicted"/>
<dbReference type="OrthoDB" id="9809994at2"/>
<keyword evidence="5" id="KW-1185">Reference proteome</keyword>
<dbReference type="InterPro" id="IPR050109">
    <property type="entry name" value="HTH-type_TetR-like_transc_reg"/>
</dbReference>
<dbReference type="Pfam" id="PF00440">
    <property type="entry name" value="TetR_N"/>
    <property type="match status" value="1"/>
</dbReference>